<evidence type="ECO:0000313" key="2">
    <source>
        <dbReference type="EMBL" id="CAD9089984.1"/>
    </source>
</evidence>
<sequence length="1108" mass="117371">MSAGRRTLSLDQSREDAVACLRRAREHVEQYIVVIGGVEAEQCRLQSRFDDLIDMIDKICEDRAVDTADAAVLFAASPVPIACVVKLLHPEGTDGDCAPVVDRESPCTLCWPVQNALGGDYNVEDLGDTATGAVSFDTVDFMVQVGLLRPYGTDQHDKSKITVANRAAFEARPPPTRDLLRALSTAHRGRPQALGNKDSLAHLFLFLRLVCAVDLKSRHAFGASITTREVEGGGDFRAYGPHHPSSLLAALAERFQATVPFSDRRDDPEAALFEYAIKHATQWWPFFLAERTTWTLAPMFHLSRMLWRQEVAMKCRDPVHGRWREVLVNAFGPRTGHALADVALVRGSDRVKLPLRVRTHDSPLWHLLEPSGTNVRVTACVRWILDRFLDGHASVHAEVNLTGGTHFRLRAVSQGGDTTLLEVTSLASLYAMLRCGIAVMSEPLVFHASTSPRVRVHLYASPAMSVFTALRTMAWLEARGIGRDPGTPPLAFTPAAVAAHLQRVCQPVPEPDVAALLDKMACKWCNVARGAQPETFRAVHDIDAIRAVIGDTAPGECFEAIVADESYTLEQRLAMAAADFNVDAGPAPTDGATFIRVRAAVLLPANSERDDENPAGVEGAAAATAAAATDSSDDDLMADGSTRQRRAAQRPAAAKHAKKKKTAASRPVNDQATRDRGAKELAEAVAAARNTAAAEHWKGVLPAQVGSILSRLGFLPNKKLSALRKAVKDRAIKAGLVVELDSAGTLTTPGDPLIAQRAAEAAAVAQSSHADGADVDVGSHAVDVDDVPADEDATRGAPSLQANSCATSGVRDTAGDDADVDVGPHALNEMLFGGADSAGAGIGEAATTPGTASPQATSRATSGIPAVAGDTDAANDGSDEDDSGHTDTASDAGHVTATDDEDEALSLPHLDGPSDHDDDGTSLAAPTKKSLRRGRRSTSTAAAPSTAADTATTNGAAATGQSADNASDGHRIPQEHAGAVLTELLRAAEESLRHDKEMARHFNERARRQRRRIETIKALMADGGARGTREEANPARERVPQAPRHEPLHLDPEVAAAAATTAGGVSASASPAGATTPAAPPQFSRHNIPYDLEPCDWDYGTTGPAGQD</sequence>
<feature type="compositionally biased region" description="Low complexity" evidence="1">
    <location>
        <begin position="1054"/>
        <end position="1077"/>
    </location>
</feature>
<proteinExistence type="predicted"/>
<dbReference type="EMBL" id="HBGF01001845">
    <property type="protein sequence ID" value="CAD9089984.1"/>
    <property type="molecule type" value="Transcribed_RNA"/>
</dbReference>
<gene>
    <name evidence="2" type="ORF">NDES1114_LOCUS1261</name>
</gene>
<dbReference type="AlphaFoldDB" id="A0A7S1KZ89"/>
<evidence type="ECO:0000256" key="1">
    <source>
        <dbReference type="SAM" id="MobiDB-lite"/>
    </source>
</evidence>
<feature type="region of interest" description="Disordered" evidence="1">
    <location>
        <begin position="1023"/>
        <end position="1108"/>
    </location>
</feature>
<feature type="compositionally biased region" description="Basic residues" evidence="1">
    <location>
        <begin position="643"/>
        <end position="663"/>
    </location>
</feature>
<feature type="region of interest" description="Disordered" evidence="1">
    <location>
        <begin position="842"/>
        <end position="972"/>
    </location>
</feature>
<feature type="compositionally biased region" description="Basic and acidic residues" evidence="1">
    <location>
        <begin position="1027"/>
        <end position="1052"/>
    </location>
</feature>
<reference evidence="2" key="1">
    <citation type="submission" date="2021-01" db="EMBL/GenBank/DDBJ databases">
        <authorList>
            <person name="Corre E."/>
            <person name="Pelletier E."/>
            <person name="Niang G."/>
            <person name="Scheremetjew M."/>
            <person name="Finn R."/>
            <person name="Kale V."/>
            <person name="Holt S."/>
            <person name="Cochrane G."/>
            <person name="Meng A."/>
            <person name="Brown T."/>
            <person name="Cohen L."/>
        </authorList>
    </citation>
    <scope>NUCLEOTIDE SEQUENCE</scope>
    <source>
        <strain evidence="2">CCAP 1951/1</strain>
    </source>
</reference>
<protein>
    <submittedName>
        <fullName evidence="2">Uncharacterized protein</fullName>
    </submittedName>
</protein>
<feature type="compositionally biased region" description="Low complexity" evidence="1">
    <location>
        <begin position="620"/>
        <end position="630"/>
    </location>
</feature>
<organism evidence="2">
    <name type="scientific">Neobodo designis</name>
    <name type="common">Flagellated protozoan</name>
    <name type="synonym">Bodo designis</name>
    <dbReference type="NCBI Taxonomy" id="312471"/>
    <lineage>
        <taxon>Eukaryota</taxon>
        <taxon>Discoba</taxon>
        <taxon>Euglenozoa</taxon>
        <taxon>Kinetoplastea</taxon>
        <taxon>Metakinetoplastina</taxon>
        <taxon>Neobodonida</taxon>
        <taxon>Neobodo</taxon>
    </lineage>
</organism>
<feature type="compositionally biased region" description="Polar residues" evidence="1">
    <location>
        <begin position="848"/>
        <end position="861"/>
    </location>
</feature>
<feature type="region of interest" description="Disordered" evidence="1">
    <location>
        <begin position="606"/>
        <end position="677"/>
    </location>
</feature>
<feature type="region of interest" description="Disordered" evidence="1">
    <location>
        <begin position="789"/>
        <end position="822"/>
    </location>
</feature>
<accession>A0A7S1KZ89</accession>
<feature type="compositionally biased region" description="Low complexity" evidence="1">
    <location>
        <begin position="937"/>
        <end position="959"/>
    </location>
</feature>
<name>A0A7S1KZ89_NEODS</name>